<reference evidence="2" key="1">
    <citation type="submission" date="2023-06" db="EMBL/GenBank/DDBJ databases">
        <authorList>
            <consortium name="Lawrence Berkeley National Laboratory"/>
            <person name="Ahrendt S."/>
            <person name="Sahu N."/>
            <person name="Indic B."/>
            <person name="Wong-Bajracharya J."/>
            <person name="Merenyi Z."/>
            <person name="Ke H.-M."/>
            <person name="Monk M."/>
            <person name="Kocsube S."/>
            <person name="Drula E."/>
            <person name="Lipzen A."/>
            <person name="Balint B."/>
            <person name="Henrissat B."/>
            <person name="Andreopoulos B."/>
            <person name="Martin F.M."/>
            <person name="Harder C.B."/>
            <person name="Rigling D."/>
            <person name="Ford K.L."/>
            <person name="Foster G.D."/>
            <person name="Pangilinan J."/>
            <person name="Papanicolaou A."/>
            <person name="Barry K."/>
            <person name="LaButti K."/>
            <person name="Viragh M."/>
            <person name="Koriabine M."/>
            <person name="Yan M."/>
            <person name="Riley R."/>
            <person name="Champramary S."/>
            <person name="Plett K.L."/>
            <person name="Tsai I.J."/>
            <person name="Slot J."/>
            <person name="Sipos G."/>
            <person name="Plett J."/>
            <person name="Nagy L.G."/>
            <person name="Grigoriev I.V."/>
        </authorList>
    </citation>
    <scope>NUCLEOTIDE SEQUENCE</scope>
    <source>
        <strain evidence="2">CCBAS 213</strain>
    </source>
</reference>
<evidence type="ECO:0000256" key="1">
    <source>
        <dbReference type="SAM" id="MobiDB-lite"/>
    </source>
</evidence>
<feature type="region of interest" description="Disordered" evidence="1">
    <location>
        <begin position="54"/>
        <end position="121"/>
    </location>
</feature>
<comment type="caution">
    <text evidence="2">The sequence shown here is derived from an EMBL/GenBank/DDBJ whole genome shotgun (WGS) entry which is preliminary data.</text>
</comment>
<dbReference type="GeneID" id="85363596"/>
<proteinExistence type="predicted"/>
<dbReference type="AlphaFoldDB" id="A0AA39NRD7"/>
<evidence type="ECO:0000313" key="2">
    <source>
        <dbReference type="EMBL" id="KAK0470123.1"/>
    </source>
</evidence>
<evidence type="ECO:0000313" key="3">
    <source>
        <dbReference type="Proteomes" id="UP001175211"/>
    </source>
</evidence>
<gene>
    <name evidence="2" type="ORF">EV420DRAFT_1742567</name>
</gene>
<feature type="region of interest" description="Disordered" evidence="1">
    <location>
        <begin position="256"/>
        <end position="285"/>
    </location>
</feature>
<name>A0AA39NRD7_ARMTA</name>
<sequence length="662" mass="72957">MSHSPPLASFRHYDPGIIQFGQVPPSQTQLQAVWDTHSSSGFIGGLGQLASQMSRPHKSAKVHEGILTPSEDEEEEEEIADSGQEYMSREEYYAQAEQEEEDDDPKASSNLENDHPPTLLHPPIAIQHFAEEEDELFSSPVASRPLENLNEGQNLNGNHGAIFCSSLASSAQNPPNMQGASALQCCSDQQDESIFNEAMASPHPIRFLQLSDSTLLVLQMDACRDPDSPSPLPRQPLQGYKILPIDFSGRKRVEHSQSVFEQTSRQGLPLPSTRPLSAGPPVQQLPSVRPTKLGYLWSKSPYYHAHSCPSSAASISHSTTHRTSQEHLQTERPTDLGSTATFATSYPSLAGQPIAGGNVEPLLKGIAGHSKSPSQPAVPMLQVMAPSPITPVATRNLDQFSFNTGIPSTPANTYLHPSTAHDEASFIETGDGFEALNNVPMDVLTQSGIPDNASEVEDKPSPCSEVEAELSEPCRTGHLQAETVSRIEEAANQIWQVIKETTKINAAIQLSHIINCAFLTVVAHKMSYWNVFLVKYKAEHPNESWDQDQASLAYSNFKESFPNDKWKGILVEYAKVMDLDAGQRTCEKHQSVFKNTFQELAKQLEYHAQWDGFEAIMAIVGTNPKDDRPSMRPALQKGYFADQKLCLKNDWAATHLRAYVQN</sequence>
<dbReference type="Proteomes" id="UP001175211">
    <property type="component" value="Unassembled WGS sequence"/>
</dbReference>
<keyword evidence="3" id="KW-1185">Reference proteome</keyword>
<feature type="region of interest" description="Disordered" evidence="1">
    <location>
        <begin position="314"/>
        <end position="333"/>
    </location>
</feature>
<feature type="compositionally biased region" description="Acidic residues" evidence="1">
    <location>
        <begin position="70"/>
        <end position="80"/>
    </location>
</feature>
<protein>
    <submittedName>
        <fullName evidence="2">Uncharacterized protein</fullName>
    </submittedName>
</protein>
<dbReference type="RefSeq" id="XP_060339916.1">
    <property type="nucleotide sequence ID" value="XM_060480048.1"/>
</dbReference>
<feature type="compositionally biased region" description="Polar residues" evidence="1">
    <location>
        <begin position="256"/>
        <end position="266"/>
    </location>
</feature>
<dbReference type="EMBL" id="JAUEPS010000001">
    <property type="protein sequence ID" value="KAK0470123.1"/>
    <property type="molecule type" value="Genomic_DNA"/>
</dbReference>
<feature type="compositionally biased region" description="Basic and acidic residues" evidence="1">
    <location>
        <begin position="323"/>
        <end position="333"/>
    </location>
</feature>
<accession>A0AA39NRD7</accession>
<organism evidence="2 3">
    <name type="scientific">Armillaria tabescens</name>
    <name type="common">Ringless honey mushroom</name>
    <name type="synonym">Agaricus tabescens</name>
    <dbReference type="NCBI Taxonomy" id="1929756"/>
    <lineage>
        <taxon>Eukaryota</taxon>
        <taxon>Fungi</taxon>
        <taxon>Dikarya</taxon>
        <taxon>Basidiomycota</taxon>
        <taxon>Agaricomycotina</taxon>
        <taxon>Agaricomycetes</taxon>
        <taxon>Agaricomycetidae</taxon>
        <taxon>Agaricales</taxon>
        <taxon>Marasmiineae</taxon>
        <taxon>Physalacriaceae</taxon>
        <taxon>Desarmillaria</taxon>
    </lineage>
</organism>